<evidence type="ECO:0000313" key="5">
    <source>
        <dbReference type="EMBL" id="VGO18920.1"/>
    </source>
</evidence>
<dbReference type="GO" id="GO:0004065">
    <property type="term" value="F:arylsulfatase activity"/>
    <property type="evidence" value="ECO:0007669"/>
    <property type="project" value="TreeGrafter"/>
</dbReference>
<keyword evidence="2" id="KW-0378">Hydrolase</keyword>
<protein>
    <submittedName>
        <fullName evidence="5">Arylsulfatase</fullName>
    </submittedName>
</protein>
<keyword evidence="6" id="KW-1185">Reference proteome</keyword>
<dbReference type="PANTHER" id="PTHR42693">
    <property type="entry name" value="ARYLSULFATASE FAMILY MEMBER"/>
    <property type="match status" value="1"/>
</dbReference>
<dbReference type="InterPro" id="IPR050738">
    <property type="entry name" value="Sulfatase"/>
</dbReference>
<name>A0A6C2UFH5_9BACT</name>
<evidence type="ECO:0000259" key="4">
    <source>
        <dbReference type="Pfam" id="PF00884"/>
    </source>
</evidence>
<feature type="domain" description="Sulfatase N-terminal" evidence="4">
    <location>
        <begin position="27"/>
        <end position="347"/>
    </location>
</feature>
<sequence length="484" mass="54294">MKRIVLSALVLMLAVAVGAKSLKGSRPNIVLVMTDDQGSLLSCMGHPMLQTPNIDRFSKQSLRLTEFHVSPTCAPTRAAIMSGRHEFKNGVTHTVQERERMALTTVTIAQTLQRAGYATGIFGKWHLGDPDPYLPGNRGFSEALTHGAGGIGQLYPGSCADFPPNVKLRYNDPVLLHNDTIVKSKGYCTDIFFASALGWMKQQLDAEKPFFTYLVPNTPHSPLISPEANLKRLKDRGLDLDKNVEGRFGMIENIDDNFGLMMKKLEEWGALENTLVIFTTDNGSQVRDGKARSPWNNGFKTGKGSPGEGGTHVPCFWYWKGILREGDVNALVAHIDLYKTFCDLAGATLADDVQELDGRTLLPLLENTDAKWDDRMLFVHSGRWGKGVAPQRDSRCAVRTQRWRLVGGKLYDIANDPKEDTDVSKQHPEVVERLNAARLKWWDETLPLMINEDRSWDEDQPPLYTRYYKQLEEKGIPLWTPPEL</sequence>
<feature type="region of interest" description="Disordered" evidence="3">
    <location>
        <begin position="288"/>
        <end position="307"/>
    </location>
</feature>
<dbReference type="Pfam" id="PF00884">
    <property type="entry name" value="Sulfatase"/>
    <property type="match status" value="1"/>
</dbReference>
<gene>
    <name evidence="5" type="primary">atsA_101</name>
    <name evidence="5" type="ORF">SCARR_00973</name>
</gene>
<dbReference type="AlphaFoldDB" id="A0A6C2UFH5"/>
<reference evidence="5 6" key="1">
    <citation type="submission" date="2019-04" db="EMBL/GenBank/DDBJ databases">
        <authorList>
            <person name="Van Vliet M D."/>
        </authorList>
    </citation>
    <scope>NUCLEOTIDE SEQUENCE [LARGE SCALE GENOMIC DNA]</scope>
    <source>
        <strain evidence="5 6">F21</strain>
    </source>
</reference>
<comment type="similarity">
    <text evidence="1">Belongs to the sulfatase family.</text>
</comment>
<evidence type="ECO:0000256" key="3">
    <source>
        <dbReference type="SAM" id="MobiDB-lite"/>
    </source>
</evidence>
<dbReference type="PANTHER" id="PTHR42693:SF53">
    <property type="entry name" value="ENDO-4-O-SULFATASE"/>
    <property type="match status" value="1"/>
</dbReference>
<dbReference type="InterPro" id="IPR017850">
    <property type="entry name" value="Alkaline_phosphatase_core_sf"/>
</dbReference>
<dbReference type="Proteomes" id="UP000346198">
    <property type="component" value="Unassembled WGS sequence"/>
</dbReference>
<evidence type="ECO:0000313" key="6">
    <source>
        <dbReference type="Proteomes" id="UP000346198"/>
    </source>
</evidence>
<dbReference type="Gene3D" id="3.40.720.10">
    <property type="entry name" value="Alkaline Phosphatase, subunit A"/>
    <property type="match status" value="1"/>
</dbReference>
<dbReference type="SUPFAM" id="SSF53649">
    <property type="entry name" value="Alkaline phosphatase-like"/>
    <property type="match status" value="1"/>
</dbReference>
<evidence type="ECO:0000256" key="1">
    <source>
        <dbReference type="ARBA" id="ARBA00008779"/>
    </source>
</evidence>
<organism evidence="5 6">
    <name type="scientific">Pontiella sulfatireligans</name>
    <dbReference type="NCBI Taxonomy" id="2750658"/>
    <lineage>
        <taxon>Bacteria</taxon>
        <taxon>Pseudomonadati</taxon>
        <taxon>Kiritimatiellota</taxon>
        <taxon>Kiritimatiellia</taxon>
        <taxon>Kiritimatiellales</taxon>
        <taxon>Pontiellaceae</taxon>
        <taxon>Pontiella</taxon>
    </lineage>
</organism>
<dbReference type="RefSeq" id="WP_136060363.1">
    <property type="nucleotide sequence ID" value="NZ_CAAHFH010000001.1"/>
</dbReference>
<dbReference type="Gene3D" id="3.30.1120.10">
    <property type="match status" value="1"/>
</dbReference>
<dbReference type="InterPro" id="IPR000917">
    <property type="entry name" value="Sulfatase_N"/>
</dbReference>
<accession>A0A6C2UFH5</accession>
<proteinExistence type="inferred from homology"/>
<dbReference type="EMBL" id="CAAHFH010000001">
    <property type="protein sequence ID" value="VGO18920.1"/>
    <property type="molecule type" value="Genomic_DNA"/>
</dbReference>
<evidence type="ECO:0000256" key="2">
    <source>
        <dbReference type="ARBA" id="ARBA00022801"/>
    </source>
</evidence>
<dbReference type="CDD" id="cd16146">
    <property type="entry name" value="ARS_like"/>
    <property type="match status" value="1"/>
</dbReference>